<proteinExistence type="predicted"/>
<name>A0A8S9YLB1_9TREM</name>
<evidence type="ECO:0000313" key="2">
    <source>
        <dbReference type="Proteomes" id="UP000822476"/>
    </source>
</evidence>
<comment type="caution">
    <text evidence="1">The sequence shown here is derived from an EMBL/GenBank/DDBJ whole genome shotgun (WGS) entry which is preliminary data.</text>
</comment>
<dbReference type="Proteomes" id="UP000822476">
    <property type="component" value="Unassembled WGS sequence"/>
</dbReference>
<dbReference type="OrthoDB" id="6223074at2759"/>
<evidence type="ECO:0000313" key="1">
    <source>
        <dbReference type="EMBL" id="KAF7249925.1"/>
    </source>
</evidence>
<sequence length="73" mass="8024">MLNSLSFNFGAQLNSRVFYWSLGQSLLIILVGIGQHHSGLCAYVIIQSPQVARSSGQFYNRVPILAKRIVACA</sequence>
<accession>A0A8S9YLB1</accession>
<gene>
    <name evidence="1" type="ORF">EG68_09479</name>
</gene>
<dbReference type="EMBL" id="JTDE01005362">
    <property type="protein sequence ID" value="KAF7249925.1"/>
    <property type="molecule type" value="Genomic_DNA"/>
</dbReference>
<organism evidence="1 2">
    <name type="scientific">Paragonimus skrjabini miyazakii</name>
    <dbReference type="NCBI Taxonomy" id="59628"/>
    <lineage>
        <taxon>Eukaryota</taxon>
        <taxon>Metazoa</taxon>
        <taxon>Spiralia</taxon>
        <taxon>Lophotrochozoa</taxon>
        <taxon>Platyhelminthes</taxon>
        <taxon>Trematoda</taxon>
        <taxon>Digenea</taxon>
        <taxon>Plagiorchiida</taxon>
        <taxon>Troglotremata</taxon>
        <taxon>Troglotrematidae</taxon>
        <taxon>Paragonimus</taxon>
    </lineage>
</organism>
<protein>
    <submittedName>
        <fullName evidence="1">Uncharacterized protein</fullName>
    </submittedName>
</protein>
<reference evidence="1" key="1">
    <citation type="submission" date="2019-07" db="EMBL/GenBank/DDBJ databases">
        <title>Annotation for the trematode Paragonimus miyazaki's.</title>
        <authorList>
            <person name="Choi Y.-J."/>
        </authorList>
    </citation>
    <scope>NUCLEOTIDE SEQUENCE</scope>
    <source>
        <strain evidence="1">Japan</strain>
    </source>
</reference>
<keyword evidence="2" id="KW-1185">Reference proteome</keyword>
<dbReference type="AlphaFoldDB" id="A0A8S9YLB1"/>